<dbReference type="SUPFAM" id="SSF56935">
    <property type="entry name" value="Porins"/>
    <property type="match status" value="1"/>
</dbReference>
<comment type="caution">
    <text evidence="5">The sequence shown here is derived from an EMBL/GenBank/DDBJ whole genome shotgun (WGS) entry which is preliminary data.</text>
</comment>
<dbReference type="EMBL" id="NMPZ01000034">
    <property type="protein sequence ID" value="OXL42726.1"/>
    <property type="molecule type" value="Genomic_DNA"/>
</dbReference>
<dbReference type="InterPro" id="IPR036942">
    <property type="entry name" value="Beta-barrel_TonB_sf"/>
</dbReference>
<gene>
    <name evidence="5" type="ORF">CFT61_14960</name>
</gene>
<keyword evidence="2" id="KW-0472">Membrane</keyword>
<dbReference type="RefSeq" id="WP_089545195.1">
    <property type="nucleotide sequence ID" value="NZ_NMPZ01000034.1"/>
</dbReference>
<evidence type="ECO:0000256" key="4">
    <source>
        <dbReference type="SAM" id="SignalP"/>
    </source>
</evidence>
<keyword evidence="3" id="KW-0998">Cell outer membrane</keyword>
<dbReference type="AlphaFoldDB" id="A0AA91THF6"/>
<evidence type="ECO:0000256" key="3">
    <source>
        <dbReference type="ARBA" id="ARBA00023237"/>
    </source>
</evidence>
<keyword evidence="4" id="KW-0732">Signal</keyword>
<feature type="chain" id="PRO_5041657686" evidence="4">
    <location>
        <begin position="23"/>
        <end position="748"/>
    </location>
</feature>
<comment type="subcellular location">
    <subcellularLocation>
        <location evidence="1">Cell outer membrane</location>
    </subcellularLocation>
</comment>
<organism evidence="5 6">
    <name type="scientific">Segatella copri</name>
    <dbReference type="NCBI Taxonomy" id="165179"/>
    <lineage>
        <taxon>Bacteria</taxon>
        <taxon>Pseudomonadati</taxon>
        <taxon>Bacteroidota</taxon>
        <taxon>Bacteroidia</taxon>
        <taxon>Bacteroidales</taxon>
        <taxon>Prevotellaceae</taxon>
        <taxon>Segatella</taxon>
    </lineage>
</organism>
<dbReference type="GO" id="GO:0009279">
    <property type="term" value="C:cell outer membrane"/>
    <property type="evidence" value="ECO:0007669"/>
    <property type="project" value="UniProtKB-SubCell"/>
</dbReference>
<sequence>MNKNIFLLSSVLMATTATAVRANEVPTTLARVNSSYIQKEDTTETAGNDHGVMLNAKDATEPRQVEIGLPMSYTAVTVDGLPAVFYYWPNTTSNHWRGEQLLASQGLQNISTTAIRFGEIGYGVDSYMERGGETFKGKLKYQTNTFGAQNFDINVSGKLAKKTYFTLSAYQNFDPGTFDLKFTNYIDRAQFYTAGITHLFHQDKGRFSLYYKFTETHPLTTAANYAPFTYDGNGKITEVKGFRMGRDSYLPVDGIMEYRDVKTGELKSGNLYDISKTKTHEGTALLDYDFGNATTLALKAKVSTSKGNSVDQLTMGFYEDADATYADNGQAFHGNIQRRLSQINAFTVTDAMFVAELQKKTANHNWAFGLNEFYSYIDYARSTTQYYHEVAPNPRKLIYNGQEYANLNGSSEYDKGNENKLAAYVNDNWYITPNFRMGYGLRLEMFNVGVDYITDGRFSDFHIGAQYTDENGKAQTVGTTHHNLSGLNYAVSVSPTYNLTHNFGFTGEINYLKQYRHLEAYSGTSLPYYDYRPFILGRAGIFYNSDFVNLVSAFTYARRTNDYGRMTVMSDNPNEDPVMVGSSSGIETMGWTTDAMFSPFKGFKFHAMFTYQNPKYTGYKFEAFNKTYDFSDKTVTKQSKILIELDPSYTYDRFNVWASFRYFSKQYANVGNSVYFEGRWETFAGASYKYNKYLTFNVNLVNFLNQTGAQGTIPGSDLITDGSRYAGTLMAGNYIRPFTVEIGAKLNF</sequence>
<dbReference type="Proteomes" id="UP000215155">
    <property type="component" value="Unassembled WGS sequence"/>
</dbReference>
<proteinExistence type="predicted"/>
<feature type="signal peptide" evidence="4">
    <location>
        <begin position="1"/>
        <end position="22"/>
    </location>
</feature>
<evidence type="ECO:0000256" key="2">
    <source>
        <dbReference type="ARBA" id="ARBA00023136"/>
    </source>
</evidence>
<name>A0AA91THF6_9BACT</name>
<protein>
    <submittedName>
        <fullName evidence="5">2,6-beta-D-fructofuranosidase</fullName>
    </submittedName>
</protein>
<evidence type="ECO:0000256" key="1">
    <source>
        <dbReference type="ARBA" id="ARBA00004442"/>
    </source>
</evidence>
<evidence type="ECO:0000313" key="6">
    <source>
        <dbReference type="Proteomes" id="UP000215155"/>
    </source>
</evidence>
<dbReference type="Gene3D" id="2.40.170.20">
    <property type="entry name" value="TonB-dependent receptor, beta-barrel domain"/>
    <property type="match status" value="1"/>
</dbReference>
<accession>A0AA91THF6</accession>
<reference evidence="5 6" key="1">
    <citation type="submission" date="2017-07" db="EMBL/GenBank/DDBJ databases">
        <title>Draft genome sequence of Prevotella copri isolated from the gut of healthy adult Indian.</title>
        <authorList>
            <person name="Das B."/>
            <person name="Bag S."/>
            <person name="Ghosh T.S."/>
        </authorList>
    </citation>
    <scope>NUCLEOTIDE SEQUENCE [LARGE SCALE GENOMIC DNA]</scope>
    <source>
        <strain evidence="5 6">Indica</strain>
    </source>
</reference>
<evidence type="ECO:0000313" key="5">
    <source>
        <dbReference type="EMBL" id="OXL42726.1"/>
    </source>
</evidence>